<protein>
    <submittedName>
        <fullName evidence="1">Uncharacterized protein</fullName>
    </submittedName>
</protein>
<accession>A0A8J6TK36</accession>
<evidence type="ECO:0000313" key="2">
    <source>
        <dbReference type="Proteomes" id="UP000603434"/>
    </source>
</evidence>
<dbReference type="Gene3D" id="3.30.565.60">
    <property type="match status" value="1"/>
</dbReference>
<reference evidence="1 2" key="1">
    <citation type="submission" date="2020-08" db="EMBL/GenBank/DDBJ databases">
        <title>Bridging the membrane lipid divide: bacteria of the FCB group superphylum have the potential to synthesize archaeal ether lipids.</title>
        <authorList>
            <person name="Villanueva L."/>
            <person name="Von Meijenfeldt F.A.B."/>
            <person name="Westbye A.B."/>
            <person name="Yadav S."/>
            <person name="Hopmans E.C."/>
            <person name="Dutilh B.E."/>
            <person name="Sinninghe Damste J.S."/>
        </authorList>
    </citation>
    <scope>NUCLEOTIDE SEQUENCE [LARGE SCALE GENOMIC DNA]</scope>
    <source>
        <strain evidence="1">NIOZ-UU30</strain>
    </source>
</reference>
<dbReference type="EMBL" id="JACNJH010000033">
    <property type="protein sequence ID" value="MBC8359889.1"/>
    <property type="molecule type" value="Genomic_DNA"/>
</dbReference>
<proteinExistence type="predicted"/>
<evidence type="ECO:0000313" key="1">
    <source>
        <dbReference type="EMBL" id="MBC8359889.1"/>
    </source>
</evidence>
<name>A0A8J6TK36_9BACT</name>
<feature type="non-terminal residue" evidence="1">
    <location>
        <position position="1"/>
    </location>
</feature>
<comment type="caution">
    <text evidence="1">The sequence shown here is derived from an EMBL/GenBank/DDBJ whole genome shotgun (WGS) entry which is preliminary data.</text>
</comment>
<organism evidence="1 2">
    <name type="scientific">Candidatus Desulfatibia profunda</name>
    <dbReference type="NCBI Taxonomy" id="2841695"/>
    <lineage>
        <taxon>Bacteria</taxon>
        <taxon>Pseudomonadati</taxon>
        <taxon>Thermodesulfobacteriota</taxon>
        <taxon>Desulfobacteria</taxon>
        <taxon>Desulfobacterales</taxon>
        <taxon>Desulfobacterales incertae sedis</taxon>
        <taxon>Candidatus Desulfatibia</taxon>
    </lineage>
</organism>
<gene>
    <name evidence="1" type="ORF">H8E23_00635</name>
</gene>
<dbReference type="InterPro" id="IPR038475">
    <property type="entry name" value="RecG_C_sf"/>
</dbReference>
<dbReference type="AlphaFoldDB" id="A0A8J6TK36"/>
<sequence>YYDDLWNTINLRNDEYQFQDGLFMLTVPSFNELVIREAILNAVSHRDYRHAGSVFIKQYPAKTPALTKADPFLLK</sequence>
<dbReference type="Proteomes" id="UP000603434">
    <property type="component" value="Unassembled WGS sequence"/>
</dbReference>